<feature type="active site" evidence="12">
    <location>
        <position position="516"/>
    </location>
</feature>
<comment type="caution">
    <text evidence="15">The sequence shown here is derived from an EMBL/GenBank/DDBJ whole genome shotgun (WGS) entry which is preliminary data.</text>
</comment>
<evidence type="ECO:0000256" key="5">
    <source>
        <dbReference type="ARBA" id="ARBA00022741"/>
    </source>
</evidence>
<evidence type="ECO:0000256" key="7">
    <source>
        <dbReference type="ARBA" id="ARBA00022842"/>
    </source>
</evidence>
<dbReference type="GO" id="GO:0005524">
    <property type="term" value="F:ATP binding"/>
    <property type="evidence" value="ECO:0007669"/>
    <property type="project" value="UniProtKB-KW"/>
</dbReference>
<dbReference type="RefSeq" id="WP_131001775.1">
    <property type="nucleotide sequence ID" value="NZ_JBHSZR010000005.1"/>
</dbReference>
<dbReference type="NCBIfam" id="NF003792">
    <property type="entry name" value="PRK05380.1"/>
    <property type="match status" value="1"/>
</dbReference>
<dbReference type="InterPro" id="IPR017456">
    <property type="entry name" value="CTP_synthase_N"/>
</dbReference>
<feature type="binding site" evidence="12">
    <location>
        <position position="71"/>
    </location>
    <ligand>
        <name>ATP</name>
        <dbReference type="ChEBI" id="CHEBI:30616"/>
    </ligand>
</feature>
<comment type="catalytic activity">
    <reaction evidence="12">
        <text>UTP + NH4(+) + ATP = CTP + ADP + phosphate + 2 H(+)</text>
        <dbReference type="Rhea" id="RHEA:16597"/>
        <dbReference type="ChEBI" id="CHEBI:15378"/>
        <dbReference type="ChEBI" id="CHEBI:28938"/>
        <dbReference type="ChEBI" id="CHEBI:30616"/>
        <dbReference type="ChEBI" id="CHEBI:37563"/>
        <dbReference type="ChEBI" id="CHEBI:43474"/>
        <dbReference type="ChEBI" id="CHEBI:46398"/>
        <dbReference type="ChEBI" id="CHEBI:456216"/>
    </reaction>
</comment>
<feature type="region of interest" description="Amidoligase domain" evidence="12">
    <location>
        <begin position="1"/>
        <end position="265"/>
    </location>
</feature>
<feature type="domain" description="CTP synthase N-terminal" evidence="14">
    <location>
        <begin position="3"/>
        <end position="264"/>
    </location>
</feature>
<feature type="binding site" evidence="12">
    <location>
        <begin position="238"/>
        <end position="240"/>
    </location>
    <ligand>
        <name>ATP</name>
        <dbReference type="ChEBI" id="CHEBI:30616"/>
    </ligand>
</feature>
<comment type="subunit">
    <text evidence="12">Homotetramer.</text>
</comment>
<dbReference type="GO" id="GO:0046872">
    <property type="term" value="F:metal ion binding"/>
    <property type="evidence" value="ECO:0007669"/>
    <property type="project" value="UniProtKB-KW"/>
</dbReference>
<feature type="binding site" evidence="12">
    <location>
        <begin position="381"/>
        <end position="384"/>
    </location>
    <ligand>
        <name>L-glutamine</name>
        <dbReference type="ChEBI" id="CHEBI:58359"/>
    </ligand>
</feature>
<reference evidence="15 16" key="1">
    <citation type="submission" date="2019-02" db="EMBL/GenBank/DDBJ databases">
        <title>Hansschlegelia quercus sp. nov., a novel methylotrophic bacterium from buds of oak (Quercus robur L.).</title>
        <authorList>
            <person name="Agafonova N.V."/>
            <person name="Kaparullina E.N."/>
            <person name="Grouzdev D.S."/>
            <person name="Doronina N.V."/>
        </authorList>
    </citation>
    <scope>NUCLEOTIDE SEQUENCE [LARGE SCALE GENOMIC DNA]</scope>
    <source>
        <strain evidence="15 16">Dub</strain>
    </source>
</reference>
<dbReference type="PANTHER" id="PTHR11550:SF0">
    <property type="entry name" value="CTP SYNTHASE-RELATED"/>
    <property type="match status" value="1"/>
</dbReference>
<evidence type="ECO:0000313" key="15">
    <source>
        <dbReference type="EMBL" id="TBN54182.1"/>
    </source>
</evidence>
<dbReference type="Gene3D" id="3.40.50.300">
    <property type="entry name" value="P-loop containing nucleotide triphosphate hydrolases"/>
    <property type="match status" value="1"/>
</dbReference>
<proteinExistence type="inferred from homology"/>
<keyword evidence="5 12" id="KW-0547">Nucleotide-binding</keyword>
<dbReference type="UniPathway" id="UPA00159">
    <property type="reaction ID" value="UER00277"/>
</dbReference>
<dbReference type="Gene3D" id="3.40.50.880">
    <property type="match status" value="1"/>
</dbReference>
<comment type="similarity">
    <text evidence="2 12">Belongs to the CTP synthase family.</text>
</comment>
<name>A0A4Q9GJ89_9HYPH</name>
<feature type="binding site" evidence="12">
    <location>
        <position position="469"/>
    </location>
    <ligand>
        <name>L-glutamine</name>
        <dbReference type="ChEBI" id="CHEBI:58359"/>
    </ligand>
</feature>
<protein>
    <recommendedName>
        <fullName evidence="12">CTP synthase</fullName>
        <ecNumber evidence="12">6.3.4.2</ecNumber>
    </recommendedName>
    <alternativeName>
        <fullName evidence="12">Cytidine 5'-triphosphate synthase</fullName>
    </alternativeName>
    <alternativeName>
        <fullName evidence="12">Cytidine triphosphate synthetase</fullName>
        <shortName evidence="12">CTP synthetase</shortName>
        <shortName evidence="12">CTPS</shortName>
    </alternativeName>
    <alternativeName>
        <fullName evidence="12">UTP--ammonia ligase</fullName>
    </alternativeName>
</protein>
<dbReference type="GO" id="GO:0044210">
    <property type="term" value="P:'de novo' CTP biosynthetic process"/>
    <property type="evidence" value="ECO:0007669"/>
    <property type="project" value="UniProtKB-UniRule"/>
</dbReference>
<evidence type="ECO:0000256" key="4">
    <source>
        <dbReference type="ARBA" id="ARBA00022723"/>
    </source>
</evidence>
<dbReference type="GO" id="GO:0003883">
    <property type="term" value="F:CTP synthase activity"/>
    <property type="evidence" value="ECO:0007669"/>
    <property type="project" value="UniProtKB-UniRule"/>
</dbReference>
<dbReference type="CDD" id="cd01746">
    <property type="entry name" value="GATase1_CTP_Synthase"/>
    <property type="match status" value="1"/>
</dbReference>
<evidence type="ECO:0000256" key="8">
    <source>
        <dbReference type="ARBA" id="ARBA00022962"/>
    </source>
</evidence>
<feature type="binding site" evidence="12">
    <location>
        <position position="353"/>
    </location>
    <ligand>
        <name>L-glutamine</name>
        <dbReference type="ChEBI" id="CHEBI:58359"/>
    </ligand>
</feature>
<dbReference type="SUPFAM" id="SSF52540">
    <property type="entry name" value="P-loop containing nucleoside triphosphate hydrolases"/>
    <property type="match status" value="1"/>
</dbReference>
<dbReference type="PROSITE" id="PS51273">
    <property type="entry name" value="GATASE_TYPE_1"/>
    <property type="match status" value="1"/>
</dbReference>
<dbReference type="EMBL" id="SIUB01000002">
    <property type="protein sequence ID" value="TBN54182.1"/>
    <property type="molecule type" value="Genomic_DNA"/>
</dbReference>
<dbReference type="Pfam" id="PF06418">
    <property type="entry name" value="CTP_synth_N"/>
    <property type="match status" value="1"/>
</dbReference>
<keyword evidence="16" id="KW-1185">Reference proteome</keyword>
<gene>
    <name evidence="12" type="primary">pyrG</name>
    <name evidence="15" type="ORF">EYR15_04835</name>
</gene>
<evidence type="ECO:0000259" key="13">
    <source>
        <dbReference type="Pfam" id="PF00117"/>
    </source>
</evidence>
<feature type="binding site" evidence="12">
    <location>
        <position position="139"/>
    </location>
    <ligand>
        <name>Mg(2+)</name>
        <dbReference type="ChEBI" id="CHEBI:18420"/>
    </ligand>
</feature>
<evidence type="ECO:0000256" key="1">
    <source>
        <dbReference type="ARBA" id="ARBA00005171"/>
    </source>
</evidence>
<feature type="active site" evidence="12">
    <location>
        <position position="514"/>
    </location>
</feature>
<dbReference type="GO" id="GO:0042802">
    <property type="term" value="F:identical protein binding"/>
    <property type="evidence" value="ECO:0007669"/>
    <property type="project" value="TreeGrafter"/>
</dbReference>
<feature type="active site" description="Nucleophile; for glutamine hydrolysis" evidence="12">
    <location>
        <position position="380"/>
    </location>
</feature>
<dbReference type="HAMAP" id="MF_01227">
    <property type="entry name" value="PyrG"/>
    <property type="match status" value="1"/>
</dbReference>
<dbReference type="GO" id="GO:0005829">
    <property type="term" value="C:cytosol"/>
    <property type="evidence" value="ECO:0007669"/>
    <property type="project" value="TreeGrafter"/>
</dbReference>
<feature type="binding site" evidence="12">
    <location>
        <begin position="186"/>
        <end position="191"/>
    </location>
    <ligand>
        <name>CTP</name>
        <dbReference type="ChEBI" id="CHEBI:37563"/>
        <note>allosteric inhibitor</note>
    </ligand>
</feature>
<feature type="binding site" evidence="12">
    <location>
        <position position="222"/>
    </location>
    <ligand>
        <name>CTP</name>
        <dbReference type="ChEBI" id="CHEBI:37563"/>
        <note>allosteric inhibitor</note>
    </ligand>
</feature>
<feature type="binding site" evidence="12">
    <location>
        <position position="71"/>
    </location>
    <ligand>
        <name>Mg(2+)</name>
        <dbReference type="ChEBI" id="CHEBI:18420"/>
    </ligand>
</feature>
<dbReference type="GO" id="GO:0019856">
    <property type="term" value="P:pyrimidine nucleobase biosynthetic process"/>
    <property type="evidence" value="ECO:0007669"/>
    <property type="project" value="TreeGrafter"/>
</dbReference>
<dbReference type="InterPro" id="IPR029062">
    <property type="entry name" value="Class_I_gatase-like"/>
</dbReference>
<keyword evidence="8 12" id="KW-0315">Glutamine amidotransferase</keyword>
<feature type="binding site" evidence="12">
    <location>
        <position position="13"/>
    </location>
    <ligand>
        <name>CTP</name>
        <dbReference type="ChEBI" id="CHEBI:37563"/>
        <note>allosteric inhibitor</note>
    </ligand>
</feature>
<evidence type="ECO:0000256" key="11">
    <source>
        <dbReference type="ARBA" id="ARBA00059148"/>
    </source>
</evidence>
<comment type="activity regulation">
    <text evidence="12">Allosterically activated by GTP, when glutamine is the substrate; GTP has no effect on the reaction when ammonia is the substrate. The allosteric effector GTP functions by stabilizing the protein conformation that binds the tetrahedral intermediate(s) formed during glutamine hydrolysis. Inhibited by the product CTP, via allosteric rather than competitive inhibition.</text>
</comment>
<comment type="caution">
    <text evidence="12">Lacks conserved residue(s) required for the propagation of feature annotation.</text>
</comment>
<dbReference type="PANTHER" id="PTHR11550">
    <property type="entry name" value="CTP SYNTHASE"/>
    <property type="match status" value="1"/>
</dbReference>
<keyword evidence="4 12" id="KW-0479">Metal-binding</keyword>
<comment type="function">
    <text evidence="11 12">Catalyzes the ATP-dependent amination of UTP to CTP with either L-glutamine or ammonia as the source of nitrogen. Regulates intracellular CTP levels through interactions with the four ribonucleotide triphosphates.</text>
</comment>
<dbReference type="GO" id="GO:0097268">
    <property type="term" value="C:cytoophidium"/>
    <property type="evidence" value="ECO:0007669"/>
    <property type="project" value="UniProtKB-ARBA"/>
</dbReference>
<evidence type="ECO:0000313" key="16">
    <source>
        <dbReference type="Proteomes" id="UP000291613"/>
    </source>
</evidence>
<dbReference type="NCBIfam" id="TIGR00337">
    <property type="entry name" value="PyrG"/>
    <property type="match status" value="1"/>
</dbReference>
<comment type="pathway">
    <text evidence="1 12">Pyrimidine metabolism; CTP biosynthesis via de novo pathway; CTP from UDP: step 2/2.</text>
</comment>
<evidence type="ECO:0000256" key="12">
    <source>
        <dbReference type="HAMAP-Rule" id="MF_01227"/>
    </source>
</evidence>
<comment type="catalytic activity">
    <reaction evidence="10 12">
        <text>UTP + L-glutamine + ATP + H2O = CTP + L-glutamate + ADP + phosphate + 2 H(+)</text>
        <dbReference type="Rhea" id="RHEA:26426"/>
        <dbReference type="ChEBI" id="CHEBI:15377"/>
        <dbReference type="ChEBI" id="CHEBI:15378"/>
        <dbReference type="ChEBI" id="CHEBI:29985"/>
        <dbReference type="ChEBI" id="CHEBI:30616"/>
        <dbReference type="ChEBI" id="CHEBI:37563"/>
        <dbReference type="ChEBI" id="CHEBI:43474"/>
        <dbReference type="ChEBI" id="CHEBI:46398"/>
        <dbReference type="ChEBI" id="CHEBI:58359"/>
        <dbReference type="ChEBI" id="CHEBI:456216"/>
        <dbReference type="EC" id="6.3.4.2"/>
    </reaction>
</comment>
<evidence type="ECO:0000256" key="2">
    <source>
        <dbReference type="ARBA" id="ARBA00007533"/>
    </source>
</evidence>
<dbReference type="InterPro" id="IPR017926">
    <property type="entry name" value="GATASE"/>
</dbReference>
<dbReference type="OrthoDB" id="9801107at2"/>
<dbReference type="Proteomes" id="UP000291613">
    <property type="component" value="Unassembled WGS sequence"/>
</dbReference>
<comment type="miscellaneous">
    <text evidence="12">CTPSs have evolved a hybrid strategy for distinguishing between UTP and CTP. The overlapping regions of the product feedback inhibitory and substrate sites recognize a common feature in both compounds, the triphosphate moiety. To differentiate isosteric substrate and product pyrimidine rings, an additional pocket far from the expected kinase/ligase catalytic site, specifically recognizes the cytosine and ribose portions of the product inhibitor.</text>
</comment>
<dbReference type="Pfam" id="PF00117">
    <property type="entry name" value="GATase"/>
    <property type="match status" value="1"/>
</dbReference>
<feature type="binding site" evidence="12">
    <location>
        <position position="13"/>
    </location>
    <ligand>
        <name>UTP</name>
        <dbReference type="ChEBI" id="CHEBI:46398"/>
    </ligand>
</feature>
<feature type="binding site" evidence="12">
    <location>
        <begin position="186"/>
        <end position="191"/>
    </location>
    <ligand>
        <name>UTP</name>
        <dbReference type="ChEBI" id="CHEBI:46398"/>
    </ligand>
</feature>
<evidence type="ECO:0000256" key="6">
    <source>
        <dbReference type="ARBA" id="ARBA00022840"/>
    </source>
</evidence>
<keyword evidence="7 12" id="KW-0460">Magnesium</keyword>
<dbReference type="InterPro" id="IPR004468">
    <property type="entry name" value="CTP_synthase"/>
</dbReference>
<keyword evidence="9 12" id="KW-0665">Pyrimidine biosynthesis</keyword>
<dbReference type="FunFam" id="3.40.50.880:FF:000002">
    <property type="entry name" value="CTP synthase"/>
    <property type="match status" value="1"/>
</dbReference>
<evidence type="ECO:0000256" key="9">
    <source>
        <dbReference type="ARBA" id="ARBA00022975"/>
    </source>
</evidence>
<dbReference type="CDD" id="cd03113">
    <property type="entry name" value="CTPS_N"/>
    <property type="match status" value="1"/>
</dbReference>
<sequence length="542" mass="59987">MARYVFITGGVVSSLGKGLASAALGALLQARGYTVRLRKLDPYLNVDPGTMSPTQHGEVFVTDDGAETDLDLGHYERFTGIPASKKDNITTGRIYQDIIAKERRGDYLGGTVQVIPHVTDAIKHFVRDGNEAFDFVLVEIGGTVGDIEGLPFFEAIRQLGNDLPRGDAIYIHLTLLPWIPSAGELKTKPTQHSVKELRSIGIQPDILLCRCDRPIPPEERRKLGLFCNVRESAVIEARDVDTIYEVPEAYHREGLDTEVLRAFGIEPQAAPDLTRWREVTRRVRQPEGEVTIAIVGKYTGLKDAYKSLYEALVHGGVANTVKVNVDWIESEIFESADPAPYLEHVHGILVPGGFGQRGAEGKIRAATFARERKVPYFGICFGMQMAVIEAARSLAGVSEANSTEFGPTPEPIVGLMTEWVRGNALESRHAEGDLGGTMRLGAYDARLRQGSKVAEIYGSNDISERHRHRYEVNTDYRERLEEKGLVFSGMSPDGLLPEIVEYADHPWFVGVQFHPELKSRPFEPHPLFASFVEAALAQSRLV</sequence>
<comment type="catalytic activity">
    <reaction evidence="12">
        <text>L-glutamine + H2O = L-glutamate + NH4(+)</text>
        <dbReference type="Rhea" id="RHEA:15889"/>
        <dbReference type="ChEBI" id="CHEBI:15377"/>
        <dbReference type="ChEBI" id="CHEBI:28938"/>
        <dbReference type="ChEBI" id="CHEBI:29985"/>
        <dbReference type="ChEBI" id="CHEBI:58359"/>
    </reaction>
</comment>
<dbReference type="GO" id="GO:0004359">
    <property type="term" value="F:glutaminase activity"/>
    <property type="evidence" value="ECO:0007669"/>
    <property type="project" value="RHEA"/>
</dbReference>
<feature type="binding site" evidence="12">
    <location>
        <position position="404"/>
    </location>
    <ligand>
        <name>L-glutamine</name>
        <dbReference type="ChEBI" id="CHEBI:58359"/>
    </ligand>
</feature>
<dbReference type="SUPFAM" id="SSF52317">
    <property type="entry name" value="Class I glutamine amidotransferase-like"/>
    <property type="match status" value="1"/>
</dbReference>
<keyword evidence="6 12" id="KW-0067">ATP-binding</keyword>
<feature type="binding site" evidence="12">
    <location>
        <begin position="14"/>
        <end position="19"/>
    </location>
    <ligand>
        <name>ATP</name>
        <dbReference type="ChEBI" id="CHEBI:30616"/>
    </ligand>
</feature>
<keyword evidence="3 12" id="KW-0436">Ligase</keyword>
<evidence type="ECO:0000256" key="10">
    <source>
        <dbReference type="ARBA" id="ARBA00047781"/>
    </source>
</evidence>
<feature type="domain" description="Glutamine amidotransferase" evidence="13">
    <location>
        <begin position="301"/>
        <end position="533"/>
    </location>
</feature>
<dbReference type="InterPro" id="IPR027417">
    <property type="entry name" value="P-loop_NTPase"/>
</dbReference>
<feature type="binding site" evidence="12">
    <location>
        <begin position="146"/>
        <end position="148"/>
    </location>
    <ligand>
        <name>CTP</name>
        <dbReference type="ChEBI" id="CHEBI:37563"/>
        <note>allosteric inhibitor</note>
    </ligand>
</feature>
<dbReference type="FunFam" id="3.40.50.300:FF:000009">
    <property type="entry name" value="CTP synthase"/>
    <property type="match status" value="1"/>
</dbReference>
<dbReference type="AlphaFoldDB" id="A0A4Q9GJ89"/>
<feature type="binding site" evidence="12">
    <location>
        <position position="222"/>
    </location>
    <ligand>
        <name>UTP</name>
        <dbReference type="ChEBI" id="CHEBI:46398"/>
    </ligand>
</feature>
<evidence type="ECO:0000256" key="3">
    <source>
        <dbReference type="ARBA" id="ARBA00022598"/>
    </source>
</evidence>
<evidence type="ECO:0000259" key="14">
    <source>
        <dbReference type="Pfam" id="PF06418"/>
    </source>
</evidence>
<dbReference type="InterPro" id="IPR033828">
    <property type="entry name" value="GATase1_CTP_Synthase"/>
</dbReference>
<accession>A0A4Q9GJ89</accession>
<organism evidence="15 16">
    <name type="scientific">Hansschlegelia quercus</name>
    <dbReference type="NCBI Taxonomy" id="2528245"/>
    <lineage>
        <taxon>Bacteria</taxon>
        <taxon>Pseudomonadati</taxon>
        <taxon>Pseudomonadota</taxon>
        <taxon>Alphaproteobacteria</taxon>
        <taxon>Hyphomicrobiales</taxon>
        <taxon>Methylopilaceae</taxon>
        <taxon>Hansschlegelia</taxon>
    </lineage>
</organism>
<dbReference type="EC" id="6.3.4.2" evidence="12"/>